<dbReference type="PANTHER" id="PTHR33221">
    <property type="entry name" value="WINGED HELIX-TURN-HELIX TRANSCRIPTIONAL REGULATOR, RRF2 FAMILY"/>
    <property type="match status" value="1"/>
</dbReference>
<name>A0A3A9KE26_9BACI</name>
<protein>
    <submittedName>
        <fullName evidence="1">Transcriptional regulator</fullName>
    </submittedName>
</protein>
<dbReference type="EMBL" id="PDOE01000012">
    <property type="protein sequence ID" value="RKL65745.1"/>
    <property type="molecule type" value="Genomic_DNA"/>
</dbReference>
<reference evidence="1 2" key="1">
    <citation type="submission" date="2017-10" db="EMBL/GenBank/DDBJ databases">
        <title>Bacillus sp. nov., a halophilic bacterium isolated from a Keqin Lake.</title>
        <authorList>
            <person name="Wang H."/>
        </authorList>
    </citation>
    <scope>NUCLEOTIDE SEQUENCE [LARGE SCALE GENOMIC DNA]</scope>
    <source>
        <strain evidence="1 2">KCTC 13187</strain>
    </source>
</reference>
<comment type="caution">
    <text evidence="1">The sequence shown here is derived from an EMBL/GenBank/DDBJ whole genome shotgun (WGS) entry which is preliminary data.</text>
</comment>
<evidence type="ECO:0000313" key="1">
    <source>
        <dbReference type="EMBL" id="RKL65745.1"/>
    </source>
</evidence>
<dbReference type="NCBIfam" id="TIGR00738">
    <property type="entry name" value="rrf2_super"/>
    <property type="match status" value="1"/>
</dbReference>
<organism evidence="1 2">
    <name type="scientific">Salipaludibacillus neizhouensis</name>
    <dbReference type="NCBI Taxonomy" id="885475"/>
    <lineage>
        <taxon>Bacteria</taxon>
        <taxon>Bacillati</taxon>
        <taxon>Bacillota</taxon>
        <taxon>Bacilli</taxon>
        <taxon>Bacillales</taxon>
        <taxon>Bacillaceae</taxon>
    </lineage>
</organism>
<proteinExistence type="predicted"/>
<dbReference type="GO" id="GO:0005829">
    <property type="term" value="C:cytosol"/>
    <property type="evidence" value="ECO:0007669"/>
    <property type="project" value="TreeGrafter"/>
</dbReference>
<dbReference type="InterPro" id="IPR030489">
    <property type="entry name" value="TR_Rrf2-type_CS"/>
</dbReference>
<dbReference type="Proteomes" id="UP000281498">
    <property type="component" value="Unassembled WGS sequence"/>
</dbReference>
<keyword evidence="2" id="KW-1185">Reference proteome</keyword>
<dbReference type="AlphaFoldDB" id="A0A3A9KE26"/>
<gene>
    <name evidence="1" type="ORF">CR203_19035</name>
</gene>
<sequence>MITMKIRSGVEQGASILAMLGTQIEEAPVKSEIISSRLDTSPSYLKKVIRKLVVAGLVNSVSGNNGGFTLAKRADQITVSDLLLAIEGDEKFIELDGLLQSIFPESNVASTGEGILQDIFDQAQKQYLSTLHQVTLDTILCETIGTASYRRINWNEPVDQELFQSLQNAIKKGRY</sequence>
<dbReference type="PANTHER" id="PTHR33221:SF9">
    <property type="entry name" value="RRF2 FAMILY PROTEIN"/>
    <property type="match status" value="1"/>
</dbReference>
<dbReference type="PROSITE" id="PS51197">
    <property type="entry name" value="HTH_RRF2_2"/>
    <property type="match status" value="1"/>
</dbReference>
<evidence type="ECO:0000313" key="2">
    <source>
        <dbReference type="Proteomes" id="UP000281498"/>
    </source>
</evidence>
<dbReference type="InterPro" id="IPR036388">
    <property type="entry name" value="WH-like_DNA-bd_sf"/>
</dbReference>
<dbReference type="Pfam" id="PF02082">
    <property type="entry name" value="Rrf2"/>
    <property type="match status" value="1"/>
</dbReference>
<dbReference type="InterPro" id="IPR036390">
    <property type="entry name" value="WH_DNA-bd_sf"/>
</dbReference>
<dbReference type="InterPro" id="IPR000944">
    <property type="entry name" value="Tscrpt_reg_Rrf2"/>
</dbReference>
<dbReference type="GO" id="GO:0003700">
    <property type="term" value="F:DNA-binding transcription factor activity"/>
    <property type="evidence" value="ECO:0007669"/>
    <property type="project" value="TreeGrafter"/>
</dbReference>
<dbReference type="SUPFAM" id="SSF46785">
    <property type="entry name" value="Winged helix' DNA-binding domain"/>
    <property type="match status" value="1"/>
</dbReference>
<dbReference type="OrthoDB" id="9808360at2"/>
<dbReference type="Gene3D" id="1.10.10.10">
    <property type="entry name" value="Winged helix-like DNA-binding domain superfamily/Winged helix DNA-binding domain"/>
    <property type="match status" value="1"/>
</dbReference>
<dbReference type="PROSITE" id="PS01332">
    <property type="entry name" value="HTH_RRF2_1"/>
    <property type="match status" value="1"/>
</dbReference>
<accession>A0A3A9KE26</accession>